<evidence type="ECO:0000256" key="1">
    <source>
        <dbReference type="SAM" id="MobiDB-lite"/>
    </source>
</evidence>
<dbReference type="Proteomes" id="UP001163046">
    <property type="component" value="Unassembled WGS sequence"/>
</dbReference>
<dbReference type="InterPro" id="IPR031907">
    <property type="entry name" value="MCM3AP_GANP"/>
</dbReference>
<dbReference type="EMBL" id="MU827307">
    <property type="protein sequence ID" value="KAJ7362192.1"/>
    <property type="molecule type" value="Genomic_DNA"/>
</dbReference>
<gene>
    <name evidence="3" type="primary">mcm3ap</name>
    <name evidence="3" type="ORF">OS493_013289</name>
</gene>
<dbReference type="AlphaFoldDB" id="A0A9W9YQ88"/>
<evidence type="ECO:0000313" key="4">
    <source>
        <dbReference type="Proteomes" id="UP001163046"/>
    </source>
</evidence>
<evidence type="ECO:0000313" key="3">
    <source>
        <dbReference type="EMBL" id="KAJ7362192.1"/>
    </source>
</evidence>
<accession>A0A9W9YQ88</accession>
<evidence type="ECO:0000259" key="2">
    <source>
        <dbReference type="Pfam" id="PF16769"/>
    </source>
</evidence>
<name>A0A9W9YQ88_9CNID</name>
<keyword evidence="4" id="KW-1185">Reference proteome</keyword>
<comment type="caution">
    <text evidence="3">The sequence shown here is derived from an EMBL/GenBank/DDBJ whole genome shotgun (WGS) entry which is preliminary data.</text>
</comment>
<dbReference type="OrthoDB" id="21502at2759"/>
<organism evidence="3 4">
    <name type="scientific">Desmophyllum pertusum</name>
    <dbReference type="NCBI Taxonomy" id="174260"/>
    <lineage>
        <taxon>Eukaryota</taxon>
        <taxon>Metazoa</taxon>
        <taxon>Cnidaria</taxon>
        <taxon>Anthozoa</taxon>
        <taxon>Hexacorallia</taxon>
        <taxon>Scleractinia</taxon>
        <taxon>Caryophylliina</taxon>
        <taxon>Caryophylliidae</taxon>
        <taxon>Desmophyllum</taxon>
    </lineage>
</organism>
<reference evidence="3" key="1">
    <citation type="submission" date="2023-01" db="EMBL/GenBank/DDBJ databases">
        <title>Genome assembly of the deep-sea coral Lophelia pertusa.</title>
        <authorList>
            <person name="Herrera S."/>
            <person name="Cordes E."/>
        </authorList>
    </citation>
    <scope>NUCLEOTIDE SEQUENCE</scope>
    <source>
        <strain evidence="3">USNM1676648</strain>
        <tissue evidence="3">Polyp</tissue>
    </source>
</reference>
<dbReference type="Pfam" id="PF16769">
    <property type="entry name" value="MCM3AP_GANP"/>
    <property type="match status" value="1"/>
</dbReference>
<feature type="domain" description="Germinal-centre associated nuclear protein MCM3AP" evidence="2">
    <location>
        <begin position="149"/>
        <end position="541"/>
    </location>
</feature>
<protein>
    <submittedName>
        <fullName evidence="3">mRNA transport</fullName>
    </submittedName>
</protein>
<feature type="region of interest" description="Disordered" evidence="1">
    <location>
        <begin position="686"/>
        <end position="723"/>
    </location>
</feature>
<proteinExistence type="predicted"/>
<sequence>MTKMQQHKNEEVQEELLKIARERASKEICLSLIEEGVLDQLHDLASEVLLEQKAERDAKLQLLASRVTRNRTARYFKRWVKFYRSKVHLKGLLSTFPPGAPMLSTEEQLQHLVGRKTHAITMASIRTDVQGREIHDTIMKRQADLEHNRKEACRPLDVPSLLADSMRSQPVAGKLVSSSPVFWKLVISLPENCETLEFNGNNNGGRYMSFVIKEKFKRGVYPLDDSVPHGLKKKIDLLSLYRAEIRDFPTQSKVLKICTKACYGVLTNTEVREVMDSRQFLGACAAMFVVDWEELQHNPQAAREAHIRLRRVLESKPAEPRLPVAVIVIDHEENTPSEGDIFSVLGIQQLRIDGLVSECNLYAVSGHQNDLSRKLCSAITWLGCHMVRSSLPRTDSLTNFIEDGLQREFTVPVSEDLFHKKTSQTRTTEVIIELYNSVLDHLGAVASSQSLQRLSWPVSEFADKEKGAHGLPDATWNSHDNLQRLHSCITALKLPPPPPAAVDGTWETESELCLEYAGSLSPNTTSLLNRVKWILARTKRVLDEINFLSEAAEAENKNSLESSRPRKTKDAKLHESFVDMEQQFDEIKLRLVSLAGTSHIATTPSSLQTTPLVTPSHVSMHSSVTPLLVTPPLVTPILVAPSMDIVPPSPCPPDSSIRATSEQLQAAVEEAKTESKRFEELLKNVLGDGENPRGLGQSAWRKRKAQSLGESKKSPKFPEGLDLPDIDISFGSLEEGLSCFNETLKSQRRSDQFTERRLKECLES</sequence>